<feature type="compositionally biased region" description="Low complexity" evidence="1">
    <location>
        <begin position="610"/>
        <end position="622"/>
    </location>
</feature>
<evidence type="ECO:0000313" key="2">
    <source>
        <dbReference type="EMBL" id="KAK7442076.1"/>
    </source>
</evidence>
<feature type="region of interest" description="Disordered" evidence="1">
    <location>
        <begin position="221"/>
        <end position="341"/>
    </location>
</feature>
<name>A0ABR1IVI3_9AGAR</name>
<feature type="region of interest" description="Disordered" evidence="1">
    <location>
        <begin position="583"/>
        <end position="622"/>
    </location>
</feature>
<accession>A0ABR1IVI3</accession>
<evidence type="ECO:0000256" key="1">
    <source>
        <dbReference type="SAM" id="MobiDB-lite"/>
    </source>
</evidence>
<feature type="region of interest" description="Disordered" evidence="1">
    <location>
        <begin position="1"/>
        <end position="44"/>
    </location>
</feature>
<feature type="region of interest" description="Disordered" evidence="1">
    <location>
        <begin position="67"/>
        <end position="96"/>
    </location>
</feature>
<dbReference type="Proteomes" id="UP001498398">
    <property type="component" value="Unassembled WGS sequence"/>
</dbReference>
<feature type="compositionally biased region" description="Polar residues" evidence="1">
    <location>
        <begin position="327"/>
        <end position="341"/>
    </location>
</feature>
<feature type="compositionally biased region" description="Acidic residues" evidence="1">
    <location>
        <begin position="19"/>
        <end position="29"/>
    </location>
</feature>
<gene>
    <name evidence="2" type="ORF">VKT23_016352</name>
</gene>
<feature type="region of interest" description="Disordered" evidence="1">
    <location>
        <begin position="379"/>
        <end position="407"/>
    </location>
</feature>
<evidence type="ECO:0000313" key="3">
    <source>
        <dbReference type="Proteomes" id="UP001498398"/>
    </source>
</evidence>
<feature type="compositionally biased region" description="Polar residues" evidence="1">
    <location>
        <begin position="266"/>
        <end position="284"/>
    </location>
</feature>
<comment type="caution">
    <text evidence="2">The sequence shown here is derived from an EMBL/GenBank/DDBJ whole genome shotgun (WGS) entry which is preliminary data.</text>
</comment>
<protein>
    <submittedName>
        <fullName evidence="2">Uncharacterized protein</fullName>
    </submittedName>
</protein>
<sequence>MGEVVDGIDETQGGRAEERDEIGERDDENSRDGSGNEPQRPRFVKTLNQVAKRIWDKQNEEVKELVREAAKRDHEKELVEWKDSTGARPDSNNPEEFERALREFGPVAHKFCTAAAKQTGQLVSMCLVGPDGRNAGAPQINWIHVGSTPSNLIWPEYDPKGFEITEKSLTKFCLQVYNDEARAQRTIPSNVPIASSTGDIWSTPRDPVAIMTELINTRLPAAGPSDLQGSNRSNACLGPGRNSNNMVLAPPKDKSTRTSRRLPVKSMQTANNPTATSESDNNSRTRPRPRPRPRPLVSTPAPVLIPTGALNRRATSADPREPPEINFANNLQVQRPPASSTSCIRLPTRASSVGAISSGPPLSIPHHSAEVRIQPVVPESDGDITSQVPEPSQHTASDGSNSPHLSVLAEADDPWNHADSHKFWPLLKNAMEAFQIGDKWKGWRGLIWSFLELEAAYGWLEENGEIVSEKEIPSIGLWFKSGGKMDRKIPLRSSSHWYEAWRLWWDDVLLDADSRGDWAPLNDISGKQGLFKFVLTLFFWGKAVWQESGEGDQAKQDRASWMLCCTDLQHTMDSIREAGVIWRPNGRKRKADSNVPAKKAKKQKVSDGPTATSSTTQTRTRT</sequence>
<organism evidence="2 3">
    <name type="scientific">Marasmiellus scandens</name>
    <dbReference type="NCBI Taxonomy" id="2682957"/>
    <lineage>
        <taxon>Eukaryota</taxon>
        <taxon>Fungi</taxon>
        <taxon>Dikarya</taxon>
        <taxon>Basidiomycota</taxon>
        <taxon>Agaricomycotina</taxon>
        <taxon>Agaricomycetes</taxon>
        <taxon>Agaricomycetidae</taxon>
        <taxon>Agaricales</taxon>
        <taxon>Marasmiineae</taxon>
        <taxon>Omphalotaceae</taxon>
        <taxon>Marasmiellus</taxon>
    </lineage>
</organism>
<feature type="compositionally biased region" description="Polar residues" evidence="1">
    <location>
        <begin position="383"/>
        <end position="404"/>
    </location>
</feature>
<dbReference type="EMBL" id="JBANRG010000060">
    <property type="protein sequence ID" value="KAK7442076.1"/>
    <property type="molecule type" value="Genomic_DNA"/>
</dbReference>
<feature type="compositionally biased region" description="Basic and acidic residues" evidence="1">
    <location>
        <begin position="67"/>
        <end position="85"/>
    </location>
</feature>
<proteinExistence type="predicted"/>
<reference evidence="2 3" key="1">
    <citation type="submission" date="2024-01" db="EMBL/GenBank/DDBJ databases">
        <title>A draft genome for the cacao thread blight pathogen Marasmiellus scandens.</title>
        <authorList>
            <person name="Baruah I.K."/>
            <person name="Leung J."/>
            <person name="Bukari Y."/>
            <person name="Amoako-Attah I."/>
            <person name="Meinhardt L.W."/>
            <person name="Bailey B.A."/>
            <person name="Cohen S.P."/>
        </authorList>
    </citation>
    <scope>NUCLEOTIDE SEQUENCE [LARGE SCALE GENOMIC DNA]</scope>
    <source>
        <strain evidence="2 3">GH-19</strain>
    </source>
</reference>
<keyword evidence="3" id="KW-1185">Reference proteome</keyword>